<evidence type="ECO:0000256" key="2">
    <source>
        <dbReference type="PROSITE-ProRule" id="PRU00703"/>
    </source>
</evidence>
<evidence type="ECO:0000313" key="5">
    <source>
        <dbReference type="Proteomes" id="UP000229757"/>
    </source>
</evidence>
<dbReference type="EMBL" id="CP011797">
    <property type="protein sequence ID" value="ATX77460.1"/>
    <property type="molecule type" value="Genomic_DNA"/>
</dbReference>
<dbReference type="SUPFAM" id="SSF54631">
    <property type="entry name" value="CBS-domain pair"/>
    <property type="match status" value="1"/>
</dbReference>
<feature type="domain" description="CBS" evidence="3">
    <location>
        <begin position="7"/>
        <end position="64"/>
    </location>
</feature>
<protein>
    <submittedName>
        <fullName evidence="4">CBS domain protein</fullName>
    </submittedName>
</protein>
<gene>
    <name evidence="4" type="ORF">REIFOR_02329</name>
</gene>
<dbReference type="RefSeq" id="WP_100257716.1">
    <property type="nucleotide sequence ID" value="NZ_CP011797.1"/>
</dbReference>
<keyword evidence="5" id="KW-1185">Reference proteome</keyword>
<dbReference type="Gene3D" id="3.10.580.10">
    <property type="entry name" value="CBS-domain"/>
    <property type="match status" value="1"/>
</dbReference>
<keyword evidence="1 2" id="KW-0129">CBS domain</keyword>
<evidence type="ECO:0000313" key="4">
    <source>
        <dbReference type="EMBL" id="ATX77460.1"/>
    </source>
</evidence>
<dbReference type="PANTHER" id="PTHR43080">
    <property type="entry name" value="CBS DOMAIN-CONTAINING PROTEIN CBSX3, MITOCHONDRIAL"/>
    <property type="match status" value="1"/>
</dbReference>
<dbReference type="InterPro" id="IPR046342">
    <property type="entry name" value="CBS_dom_sf"/>
</dbReference>
<dbReference type="PANTHER" id="PTHR43080:SF2">
    <property type="entry name" value="CBS DOMAIN-CONTAINING PROTEIN"/>
    <property type="match status" value="1"/>
</dbReference>
<accession>A0A2K8KRV5</accession>
<proteinExistence type="predicted"/>
<dbReference type="KEGG" id="rfo:REIFOR_02329"/>
<feature type="domain" description="CBS" evidence="3">
    <location>
        <begin position="81"/>
        <end position="134"/>
    </location>
</feature>
<dbReference type="OrthoDB" id="9794094at2"/>
<dbReference type="AlphaFoldDB" id="A0A2K8KRV5"/>
<reference evidence="4 5" key="1">
    <citation type="journal article" date="2017" name="Environ. Microbiol.">
        <title>Genomic and physiological analyses of 'Reinekea forsetii' reveal a versatile opportunistic lifestyle during spring algae blooms.</title>
        <authorList>
            <person name="Avci B."/>
            <person name="Hahnke R.L."/>
            <person name="Chafee M."/>
            <person name="Fischer T."/>
            <person name="Gruber-Vodicka H."/>
            <person name="Tegetmeyer H.E."/>
            <person name="Harder J."/>
            <person name="Fuchs B.M."/>
            <person name="Amann R.I."/>
            <person name="Teeling H."/>
        </authorList>
    </citation>
    <scope>NUCLEOTIDE SEQUENCE [LARGE SCALE GENOMIC DNA]</scope>
    <source>
        <strain evidence="4 5">Hel1_31_D35</strain>
    </source>
</reference>
<organism evidence="4 5">
    <name type="scientific">Reinekea forsetii</name>
    <dbReference type="NCBI Taxonomy" id="1336806"/>
    <lineage>
        <taxon>Bacteria</taxon>
        <taxon>Pseudomonadati</taxon>
        <taxon>Pseudomonadota</taxon>
        <taxon>Gammaproteobacteria</taxon>
        <taxon>Oceanospirillales</taxon>
        <taxon>Saccharospirillaceae</taxon>
        <taxon>Reinekea</taxon>
    </lineage>
</organism>
<dbReference type="Pfam" id="PF00571">
    <property type="entry name" value="CBS"/>
    <property type="match status" value="2"/>
</dbReference>
<dbReference type="InterPro" id="IPR051257">
    <property type="entry name" value="Diverse_CBS-Domain"/>
</dbReference>
<evidence type="ECO:0000256" key="1">
    <source>
        <dbReference type="ARBA" id="ARBA00023122"/>
    </source>
</evidence>
<evidence type="ECO:0000259" key="3">
    <source>
        <dbReference type="PROSITE" id="PS51371"/>
    </source>
</evidence>
<name>A0A2K8KRV5_9GAMM</name>
<sequence>MNITEIMTVDVTRVSPQNTLRDAKEILDAAPFHHLLVEEDGKLVGIISHQDIRDQIAEFTLNSTTMAYPEFESTIKVADIMATDMLMIDVDTPIDAASILILENNISCLPIVNAKMAIEGIVTWKDLLKYFVYL</sequence>
<dbReference type="Proteomes" id="UP000229757">
    <property type="component" value="Chromosome"/>
</dbReference>
<dbReference type="InterPro" id="IPR000644">
    <property type="entry name" value="CBS_dom"/>
</dbReference>
<dbReference type="SMART" id="SM00116">
    <property type="entry name" value="CBS"/>
    <property type="match status" value="2"/>
</dbReference>
<dbReference type="PROSITE" id="PS51371">
    <property type="entry name" value="CBS"/>
    <property type="match status" value="2"/>
</dbReference>